<organism evidence="2 3">
    <name type="scientific">Methylococcus capsulatus</name>
    <dbReference type="NCBI Taxonomy" id="414"/>
    <lineage>
        <taxon>Bacteria</taxon>
        <taxon>Pseudomonadati</taxon>
        <taxon>Pseudomonadota</taxon>
        <taxon>Gammaproteobacteria</taxon>
        <taxon>Methylococcales</taxon>
        <taxon>Methylococcaceae</taxon>
        <taxon>Methylococcus</taxon>
    </lineage>
</organism>
<reference evidence="2" key="1">
    <citation type="submission" date="2023-03" db="EMBL/GenBank/DDBJ databases">
        <authorList>
            <person name="Pearce D."/>
        </authorList>
    </citation>
    <scope>NUCLEOTIDE SEQUENCE</scope>
    <source>
        <strain evidence="2">Mc</strain>
    </source>
</reference>
<sequence length="88" mass="9603">MIWSWVTSGHKNRTGRQFTDAAEHRTSYETVARNPGAYASGGSSRGEHHAHPKKTASITPPPAESVDEAGAREHTTSGNEQRLSKKTF</sequence>
<feature type="region of interest" description="Disordered" evidence="1">
    <location>
        <begin position="1"/>
        <end position="88"/>
    </location>
</feature>
<evidence type="ECO:0000256" key="1">
    <source>
        <dbReference type="SAM" id="MobiDB-lite"/>
    </source>
</evidence>
<dbReference type="EMBL" id="OX458332">
    <property type="protein sequence ID" value="CAI8728166.1"/>
    <property type="molecule type" value="Genomic_DNA"/>
</dbReference>
<name>A0AA35XYR7_METCP</name>
<protein>
    <submittedName>
        <fullName evidence="2">Uncharacterized protein</fullName>
    </submittedName>
</protein>
<evidence type="ECO:0000313" key="3">
    <source>
        <dbReference type="Proteomes" id="UP001158598"/>
    </source>
</evidence>
<accession>A0AA35XYR7</accession>
<gene>
    <name evidence="2" type="ORF">MCNOR_0226</name>
</gene>
<dbReference type="AlphaFoldDB" id="A0AA35XYR7"/>
<dbReference type="Proteomes" id="UP001158598">
    <property type="component" value="Chromosome"/>
</dbReference>
<proteinExistence type="predicted"/>
<evidence type="ECO:0000313" key="2">
    <source>
        <dbReference type="EMBL" id="CAI8728166.1"/>
    </source>
</evidence>